<dbReference type="InterPro" id="IPR049362">
    <property type="entry name" value="TTI1_rpt"/>
</dbReference>
<comment type="pathway">
    <text evidence="1">Cofactor biosynthesis; FMN biosynthesis; FMN from riboflavin (ATP route): step 1/1.</text>
</comment>
<evidence type="ECO:0000256" key="7">
    <source>
        <dbReference type="ARBA" id="ARBA00022840"/>
    </source>
</evidence>
<accession>A0A158QLD7</accession>
<evidence type="ECO:0000256" key="2">
    <source>
        <dbReference type="ARBA" id="ARBA00012105"/>
    </source>
</evidence>
<dbReference type="InterPro" id="IPR057567">
    <property type="entry name" value="TPR_TTI1_C"/>
</dbReference>
<dbReference type="GO" id="GO:0005739">
    <property type="term" value="C:mitochondrion"/>
    <property type="evidence" value="ECO:0007669"/>
    <property type="project" value="TreeGrafter"/>
</dbReference>
<dbReference type="Pfam" id="PF01687">
    <property type="entry name" value="Flavokinase"/>
    <property type="match status" value="1"/>
</dbReference>
<feature type="chain" id="PRO_5043135465" description="riboflavin kinase" evidence="8">
    <location>
        <begin position="30"/>
        <end position="528"/>
    </location>
</feature>
<dbReference type="InterPro" id="IPR023465">
    <property type="entry name" value="Riboflavin_kinase_dom_sf"/>
</dbReference>
<dbReference type="InterPro" id="IPR015865">
    <property type="entry name" value="Riboflavin_kinase_bac/euk"/>
</dbReference>
<dbReference type="GO" id="GO:0009398">
    <property type="term" value="P:FMN biosynthetic process"/>
    <property type="evidence" value="ECO:0007669"/>
    <property type="project" value="UniProtKB-UniPathway"/>
</dbReference>
<dbReference type="PANTHER" id="PTHR22749">
    <property type="entry name" value="RIBOFLAVIN KINASE/FMN ADENYLYLTRANSFERASE"/>
    <property type="match status" value="1"/>
</dbReference>
<evidence type="ECO:0000313" key="12">
    <source>
        <dbReference type="WBParaSite" id="HPLM_0000627701-mRNA-1"/>
    </source>
</evidence>
<dbReference type="SUPFAM" id="SSF82114">
    <property type="entry name" value="Riboflavin kinase-like"/>
    <property type="match status" value="1"/>
</dbReference>
<evidence type="ECO:0000256" key="4">
    <source>
        <dbReference type="ARBA" id="ARBA00022643"/>
    </source>
</evidence>
<dbReference type="WBParaSite" id="HPLM_0000627701-mRNA-1">
    <property type="protein sequence ID" value="HPLM_0000627701-mRNA-1"/>
    <property type="gene ID" value="HPLM_0000627701"/>
</dbReference>
<proteinExistence type="predicted"/>
<evidence type="ECO:0000256" key="1">
    <source>
        <dbReference type="ARBA" id="ARBA00005201"/>
    </source>
</evidence>
<dbReference type="SUPFAM" id="SSF48371">
    <property type="entry name" value="ARM repeat"/>
    <property type="match status" value="1"/>
</dbReference>
<keyword evidence="8" id="KW-0732">Signal</keyword>
<name>A0A158QLD7_HAEPC</name>
<keyword evidence="11" id="KW-1185">Reference proteome</keyword>
<dbReference type="UniPathway" id="UPA00276">
    <property type="reaction ID" value="UER00406"/>
</dbReference>
<evidence type="ECO:0000256" key="5">
    <source>
        <dbReference type="ARBA" id="ARBA00022679"/>
    </source>
</evidence>
<dbReference type="PANTHER" id="PTHR22749:SF6">
    <property type="entry name" value="RIBOFLAVIN KINASE"/>
    <property type="match status" value="1"/>
</dbReference>
<evidence type="ECO:0000256" key="8">
    <source>
        <dbReference type="SAM" id="SignalP"/>
    </source>
</evidence>
<feature type="domain" description="Riboflavin kinase" evidence="9">
    <location>
        <begin position="384"/>
        <end position="512"/>
    </location>
</feature>
<keyword evidence="5" id="KW-0808">Transferase</keyword>
<sequence length="528" mass="60593">MVSSEKGGRSSLAILITLILAGMETTADSYVLFTLIETCIEWLKGIVPSPHCRDDLIEHIIPTLSKETSLTISLVSLIAVAFKHLAEESKQLKLLVNFLYQLLELYAFNEWIVHDAVDCALLQIATTMGLSVSEFLHTHGSYIVHRVAISAQSRSDRNRAPVVFRALLDKVDDSRLYSSVRHIIEDLLFALDKFQQDFCILVMRSMLSFVMAIGRWFPDMKPVEMAESCTIENGNEEILETERKALPPPIADVERVLLRTKHLMSSSHLPIRLLAMRVLHEGLYVLRNFDDALLPMVHQNWETLINRFSDKDLEVHQEAMKVVIQMVNVSKSFVYRRVRHQLWPILETWLTHDLHRYTTGTLTYKRRLLIIRRYFWFIMDCERHLPLFVQGRVVTGFGRGGKQLGCPTANLEEAVVQALPADLPCGVFYGLARIKGKQVVQMVASVGWNPHYQNERKTLEVHLLEKYDHDFYGSMIEVLLMGYIRSMSAYVNLEALRDAIKSDILFAQQALANVDTAYYVSQYFREDS</sequence>
<keyword evidence="3" id="KW-0285">Flavoprotein</keyword>
<dbReference type="GO" id="GO:0009231">
    <property type="term" value="P:riboflavin biosynthetic process"/>
    <property type="evidence" value="ECO:0007669"/>
    <property type="project" value="InterPro"/>
</dbReference>
<dbReference type="Gene3D" id="2.40.30.30">
    <property type="entry name" value="Riboflavin kinase-like"/>
    <property type="match status" value="1"/>
</dbReference>
<reference evidence="10 11" key="2">
    <citation type="submission" date="2018-11" db="EMBL/GenBank/DDBJ databases">
        <authorList>
            <consortium name="Pathogen Informatics"/>
        </authorList>
    </citation>
    <scope>NUCLEOTIDE SEQUENCE [LARGE SCALE GENOMIC DNA]</scope>
    <source>
        <strain evidence="10 11">MHpl1</strain>
    </source>
</reference>
<evidence type="ECO:0000256" key="6">
    <source>
        <dbReference type="ARBA" id="ARBA00022741"/>
    </source>
</evidence>
<dbReference type="AlphaFoldDB" id="A0A158QLD7"/>
<dbReference type="Pfam" id="PF21547">
    <property type="entry name" value="TTI1"/>
    <property type="match status" value="1"/>
</dbReference>
<feature type="signal peptide" evidence="8">
    <location>
        <begin position="1"/>
        <end position="29"/>
    </location>
</feature>
<organism evidence="12">
    <name type="scientific">Haemonchus placei</name>
    <name type="common">Barber's pole worm</name>
    <dbReference type="NCBI Taxonomy" id="6290"/>
    <lineage>
        <taxon>Eukaryota</taxon>
        <taxon>Metazoa</taxon>
        <taxon>Ecdysozoa</taxon>
        <taxon>Nematoda</taxon>
        <taxon>Chromadorea</taxon>
        <taxon>Rhabditida</taxon>
        <taxon>Rhabditina</taxon>
        <taxon>Rhabditomorpha</taxon>
        <taxon>Strongyloidea</taxon>
        <taxon>Trichostrongylidae</taxon>
        <taxon>Haemonchus</taxon>
    </lineage>
</organism>
<evidence type="ECO:0000259" key="9">
    <source>
        <dbReference type="SMART" id="SM00904"/>
    </source>
</evidence>
<dbReference type="GO" id="GO:0005524">
    <property type="term" value="F:ATP binding"/>
    <property type="evidence" value="ECO:0007669"/>
    <property type="project" value="UniProtKB-KW"/>
</dbReference>
<dbReference type="GO" id="GO:0008531">
    <property type="term" value="F:riboflavin kinase activity"/>
    <property type="evidence" value="ECO:0007669"/>
    <property type="project" value="UniProtKB-EC"/>
</dbReference>
<keyword evidence="6" id="KW-0547">Nucleotide-binding</keyword>
<dbReference type="Pfam" id="PF24181">
    <property type="entry name" value="TPR_TTI1_C"/>
    <property type="match status" value="1"/>
</dbReference>
<dbReference type="InterPro" id="IPR016024">
    <property type="entry name" value="ARM-type_fold"/>
</dbReference>
<dbReference type="EMBL" id="UZAF01016470">
    <property type="protein sequence ID" value="VDO28474.1"/>
    <property type="molecule type" value="Genomic_DNA"/>
</dbReference>
<dbReference type="InterPro" id="IPR023468">
    <property type="entry name" value="Riboflavin_kinase"/>
</dbReference>
<keyword evidence="4" id="KW-0288">FMN</keyword>
<dbReference type="EC" id="2.7.1.26" evidence="2"/>
<dbReference type="OrthoDB" id="5865642at2759"/>
<evidence type="ECO:0000313" key="11">
    <source>
        <dbReference type="Proteomes" id="UP000268014"/>
    </source>
</evidence>
<keyword evidence="7" id="KW-0067">ATP-binding</keyword>
<protein>
    <recommendedName>
        <fullName evidence="2">riboflavin kinase</fullName>
        <ecNumber evidence="2">2.7.1.26</ecNumber>
    </recommendedName>
</protein>
<dbReference type="STRING" id="6290.A0A158QLD7"/>
<gene>
    <name evidence="10" type="ORF">HPLM_LOCUS6269</name>
</gene>
<reference evidence="12" key="1">
    <citation type="submission" date="2016-04" db="UniProtKB">
        <authorList>
            <consortium name="WormBaseParasite"/>
        </authorList>
    </citation>
    <scope>IDENTIFICATION</scope>
</reference>
<dbReference type="Proteomes" id="UP000268014">
    <property type="component" value="Unassembled WGS sequence"/>
</dbReference>
<dbReference type="SMART" id="SM00904">
    <property type="entry name" value="Flavokinase"/>
    <property type="match status" value="1"/>
</dbReference>
<evidence type="ECO:0000256" key="3">
    <source>
        <dbReference type="ARBA" id="ARBA00022630"/>
    </source>
</evidence>
<evidence type="ECO:0000313" key="10">
    <source>
        <dbReference type="EMBL" id="VDO28474.1"/>
    </source>
</evidence>